<dbReference type="SMART" id="SM00852">
    <property type="entry name" value="MoCF_biosynth"/>
    <property type="match status" value="1"/>
</dbReference>
<reference evidence="2 3" key="1">
    <citation type="submission" date="2018-05" db="EMBL/GenBank/DDBJ databases">
        <title>Complete Genome Sequences of Extremely Thermoacidophilic, Metal-Mobilizing Type-Strain Members of the Archaeal Family Sulfolobaceae: Acidianus brierleyi DSM-1651T, Acidianus sulfidivorans DSM-18786T, Metallosphaera hakonensis DSM-7519T, and Metallosphaera prunae DSM-10039T.</title>
        <authorList>
            <person name="Counts J.A."/>
            <person name="Kelly R.M."/>
        </authorList>
    </citation>
    <scope>NUCLEOTIDE SEQUENCE [LARGE SCALE GENOMIC DNA]</scope>
    <source>
        <strain evidence="2 3">DSM 1651</strain>
    </source>
</reference>
<dbReference type="EMBL" id="CP029289">
    <property type="protein sequence ID" value="AWR94720.1"/>
    <property type="molecule type" value="Genomic_DNA"/>
</dbReference>
<dbReference type="InterPro" id="IPR001453">
    <property type="entry name" value="MoaB/Mog_dom"/>
</dbReference>
<dbReference type="InterPro" id="IPR036425">
    <property type="entry name" value="MoaB/Mog-like_dom_sf"/>
</dbReference>
<sequence>MLIPVEDARKKIDELKFPEVRTAYVDLFDAVGKISAEDVFSNVEIPLRDISAMDGFAFNIRDLGKKMKIAGKLYPASKEIPRIKEGEAYYVTTGSPIPEGANTVARIEGTKIEDEYIEVKENVFEGKDIMKKGENVRKGEIIVRKGEIIKPYHLGVLSYQKTIKLKVLDINFAVFASGDEIIPIGEEGEGIPDSISPIIISLLKTFGKVSYLGVAKDNEESVKEFVKKALQYDFIISIGGSSMGEKDYIKKIVSYFGTLLFEGVSTNIIKRCGVGVIENKPFLILPGQIVSAVTSFHEHGLHLISRLLDAEVRKFSEAELGEDIEVQHKMDSVYLLTEQSGKVFPLRWGVGLYNEINKANMFTILKRGKIYRKGEKIIVQRLL</sequence>
<dbReference type="GO" id="GO:0006777">
    <property type="term" value="P:Mo-molybdopterin cofactor biosynthetic process"/>
    <property type="evidence" value="ECO:0007669"/>
    <property type="project" value="TreeGrafter"/>
</dbReference>
<dbReference type="AlphaFoldDB" id="A0A2U9IFG0"/>
<dbReference type="InterPro" id="IPR038987">
    <property type="entry name" value="MoeA-like"/>
</dbReference>
<dbReference type="PANTHER" id="PTHR10192">
    <property type="entry name" value="MOLYBDOPTERIN BIOSYNTHESIS PROTEIN"/>
    <property type="match status" value="1"/>
</dbReference>
<protein>
    <submittedName>
        <fullName evidence="2">Molybdopterin molybdenumtransferase MoeA</fullName>
    </submittedName>
</protein>
<gene>
    <name evidence="2" type="ORF">DFR85_09055</name>
</gene>
<name>A0A2U9IFG0_9CREN</name>
<dbReference type="InterPro" id="IPR036688">
    <property type="entry name" value="MoeA_C_domain_IV_sf"/>
</dbReference>
<dbReference type="InterPro" id="IPR036135">
    <property type="entry name" value="MoeA_linker/N_sf"/>
</dbReference>
<feature type="domain" description="MoaB/Mog" evidence="1">
    <location>
        <begin position="173"/>
        <end position="306"/>
    </location>
</feature>
<dbReference type="OrthoDB" id="31371at2157"/>
<dbReference type="KEGG" id="abri:DFR85_09055"/>
<dbReference type="Gene3D" id="2.170.190.11">
    <property type="entry name" value="Molybdopterin biosynthesis moea protein, domain 3"/>
    <property type="match status" value="1"/>
</dbReference>
<dbReference type="GO" id="GO:0005737">
    <property type="term" value="C:cytoplasm"/>
    <property type="evidence" value="ECO:0007669"/>
    <property type="project" value="TreeGrafter"/>
</dbReference>
<dbReference type="Pfam" id="PF00994">
    <property type="entry name" value="MoCF_biosynth"/>
    <property type="match status" value="1"/>
</dbReference>
<dbReference type="Gene3D" id="3.90.105.10">
    <property type="entry name" value="Molybdopterin biosynthesis moea protein, domain 2"/>
    <property type="match status" value="1"/>
</dbReference>
<dbReference type="InterPro" id="IPR005110">
    <property type="entry name" value="MoeA_linker/N"/>
</dbReference>
<dbReference type="GeneID" id="36832301"/>
<dbReference type="CDD" id="cd00887">
    <property type="entry name" value="MoeA"/>
    <property type="match status" value="1"/>
</dbReference>
<dbReference type="PANTHER" id="PTHR10192:SF19">
    <property type="entry name" value="MOLYBDOPTERIN BIOSYNTHESIS PROTEIN MJ0666-RELATED"/>
    <property type="match status" value="1"/>
</dbReference>
<organism evidence="2 3">
    <name type="scientific">Acidianus brierleyi</name>
    <dbReference type="NCBI Taxonomy" id="41673"/>
    <lineage>
        <taxon>Archaea</taxon>
        <taxon>Thermoproteota</taxon>
        <taxon>Thermoprotei</taxon>
        <taxon>Sulfolobales</taxon>
        <taxon>Sulfolobaceae</taxon>
        <taxon>Acidianus</taxon>
    </lineage>
</organism>
<evidence type="ECO:0000313" key="3">
    <source>
        <dbReference type="Proteomes" id="UP000248044"/>
    </source>
</evidence>
<proteinExistence type="predicted"/>
<keyword evidence="2" id="KW-0808">Transferase</keyword>
<dbReference type="Proteomes" id="UP000248044">
    <property type="component" value="Chromosome"/>
</dbReference>
<dbReference type="Pfam" id="PF03453">
    <property type="entry name" value="MoeA_N"/>
    <property type="match status" value="1"/>
</dbReference>
<accession>A0A2U9IFG0</accession>
<dbReference type="Gene3D" id="2.40.340.10">
    <property type="entry name" value="MoeA, C-terminal, domain IV"/>
    <property type="match status" value="1"/>
</dbReference>
<evidence type="ECO:0000259" key="1">
    <source>
        <dbReference type="SMART" id="SM00852"/>
    </source>
</evidence>
<dbReference type="RefSeq" id="WP_110270601.1">
    <property type="nucleotide sequence ID" value="NZ_CP029289.2"/>
</dbReference>
<dbReference type="Gene3D" id="3.40.980.10">
    <property type="entry name" value="MoaB/Mog-like domain"/>
    <property type="match status" value="1"/>
</dbReference>
<evidence type="ECO:0000313" key="2">
    <source>
        <dbReference type="EMBL" id="AWR94720.1"/>
    </source>
</evidence>
<keyword evidence="3" id="KW-1185">Reference proteome</keyword>
<dbReference type="GO" id="GO:0061599">
    <property type="term" value="F:molybdopterin molybdotransferase activity"/>
    <property type="evidence" value="ECO:0007669"/>
    <property type="project" value="TreeGrafter"/>
</dbReference>
<dbReference type="SUPFAM" id="SSF53218">
    <property type="entry name" value="Molybdenum cofactor biosynthesis proteins"/>
    <property type="match status" value="1"/>
</dbReference>
<dbReference type="SUPFAM" id="SSF63882">
    <property type="entry name" value="MoeA N-terminal region -like"/>
    <property type="match status" value="1"/>
</dbReference>